<dbReference type="InterPro" id="IPR002372">
    <property type="entry name" value="PQQ_rpt_dom"/>
</dbReference>
<keyword evidence="1" id="KW-0472">Membrane</keyword>
<dbReference type="InterPro" id="IPR011047">
    <property type="entry name" value="Quinoprotein_ADH-like_sf"/>
</dbReference>
<organism evidence="3 4">
    <name type="scientific">Micromonospora pattaloongensis</name>
    <dbReference type="NCBI Taxonomy" id="405436"/>
    <lineage>
        <taxon>Bacteria</taxon>
        <taxon>Bacillati</taxon>
        <taxon>Actinomycetota</taxon>
        <taxon>Actinomycetes</taxon>
        <taxon>Micromonosporales</taxon>
        <taxon>Micromonosporaceae</taxon>
        <taxon>Micromonospora</taxon>
    </lineage>
</organism>
<proteinExistence type="predicted"/>
<evidence type="ECO:0000313" key="4">
    <source>
        <dbReference type="Proteomes" id="UP000242415"/>
    </source>
</evidence>
<keyword evidence="1" id="KW-0812">Transmembrane</keyword>
<dbReference type="RefSeq" id="WP_091551211.1">
    <property type="nucleotide sequence ID" value="NZ_FNPH01000001.1"/>
</dbReference>
<dbReference type="STRING" id="405436.SAMN05444365_101696"/>
<dbReference type="Proteomes" id="UP000242415">
    <property type="component" value="Unassembled WGS sequence"/>
</dbReference>
<feature type="transmembrane region" description="Helical" evidence="1">
    <location>
        <begin position="17"/>
        <end position="39"/>
    </location>
</feature>
<name>A0A1H3H800_9ACTN</name>
<dbReference type="Pfam" id="PF13360">
    <property type="entry name" value="PQQ_2"/>
    <property type="match status" value="1"/>
</dbReference>
<dbReference type="Gene3D" id="2.130.10.10">
    <property type="entry name" value="YVTN repeat-like/Quinoprotein amine dehydrogenase"/>
    <property type="match status" value="1"/>
</dbReference>
<dbReference type="SUPFAM" id="SSF50998">
    <property type="entry name" value="Quinoprotein alcohol dehydrogenase-like"/>
    <property type="match status" value="1"/>
</dbReference>
<keyword evidence="4" id="KW-1185">Reference proteome</keyword>
<reference evidence="4" key="1">
    <citation type="submission" date="2016-10" db="EMBL/GenBank/DDBJ databases">
        <authorList>
            <person name="Varghese N."/>
            <person name="Submissions S."/>
        </authorList>
    </citation>
    <scope>NUCLEOTIDE SEQUENCE [LARGE SCALE GENOMIC DNA]</scope>
    <source>
        <strain evidence="4">DSM 45245</strain>
    </source>
</reference>
<dbReference type="AlphaFoldDB" id="A0A1H3H800"/>
<protein>
    <submittedName>
        <fullName evidence="3">PQQ-like domain-containing protein</fullName>
    </submittedName>
</protein>
<evidence type="ECO:0000259" key="2">
    <source>
        <dbReference type="Pfam" id="PF13360"/>
    </source>
</evidence>
<evidence type="ECO:0000256" key="1">
    <source>
        <dbReference type="SAM" id="Phobius"/>
    </source>
</evidence>
<feature type="domain" description="Pyrrolo-quinoline quinone repeat" evidence="2">
    <location>
        <begin position="66"/>
        <end position="242"/>
    </location>
</feature>
<dbReference type="InterPro" id="IPR015943">
    <property type="entry name" value="WD40/YVTN_repeat-like_dom_sf"/>
</dbReference>
<keyword evidence="1" id="KW-1133">Transmembrane helix</keyword>
<gene>
    <name evidence="3" type="ORF">SAMN05444365_101696</name>
</gene>
<dbReference type="EMBL" id="FNPH01000001">
    <property type="protein sequence ID" value="SDY10904.1"/>
    <property type="molecule type" value="Genomic_DNA"/>
</dbReference>
<dbReference type="OrthoDB" id="3336893at2"/>
<evidence type="ECO:0000313" key="3">
    <source>
        <dbReference type="EMBL" id="SDY10904.1"/>
    </source>
</evidence>
<sequence length="421" mass="44481">MADAEVTAGGRGRRRRIAVIAAAAVVLLVATAVIGYRVLAPTEVVTAARGGYPPPPTAQPGVVARFPVAPLLVDGRLRVYAAKRQVRADGPIDAKAQVTPYWSYRRWPEQLVGVVADGATVLSRWSDGELVALDARSGRPVWRAAGPRPETPGYAGRRTGALTVYAPAGLHTATARDGRPVAVVTGEDGPRGFDLRSGAELWRGDAACDRDGFTTRSGEYVTTDSCASPQTLRRRDVATGQPAPAWRPDGGGPLVVEPLGCGVARSGCAAMRSTSGDRARGWLLDGGAPVAAGVLDQPDAWLVGEAAVRRDGAELTARSVRTGAELWRRPVEAGTRVVAVQPGRVHLLTPGRDLVTIDVASGAERSRFVLRTGREKTNWAPGYGYAADGFVAVERLAQPVDPTEKDARYYRSADPIIFAAS</sequence>
<accession>A0A1H3H800</accession>